<keyword evidence="9" id="KW-1185">Reference proteome</keyword>
<dbReference type="InterPro" id="IPR001926">
    <property type="entry name" value="TrpB-like_PALP"/>
</dbReference>
<dbReference type="InterPro" id="IPR000634">
    <property type="entry name" value="Ser/Thr_deHydtase_PyrdxlP-BS"/>
</dbReference>
<evidence type="ECO:0000256" key="4">
    <source>
        <dbReference type="ARBA" id="ARBA00022898"/>
    </source>
</evidence>
<dbReference type="GO" id="GO:0006565">
    <property type="term" value="P:L-serine catabolic process"/>
    <property type="evidence" value="ECO:0007669"/>
    <property type="project" value="TreeGrafter"/>
</dbReference>
<evidence type="ECO:0000256" key="5">
    <source>
        <dbReference type="ARBA" id="ARBA00023239"/>
    </source>
</evidence>
<dbReference type="STRING" id="77044.A0A1W2THN3"/>
<evidence type="ECO:0000256" key="6">
    <source>
        <dbReference type="ARBA" id="ARBA00049406"/>
    </source>
</evidence>
<evidence type="ECO:0000256" key="2">
    <source>
        <dbReference type="ARBA" id="ARBA00010869"/>
    </source>
</evidence>
<dbReference type="EC" id="4.3.1.17" evidence="3"/>
<dbReference type="GO" id="GO:0030170">
    <property type="term" value="F:pyridoxal phosphate binding"/>
    <property type="evidence" value="ECO:0007669"/>
    <property type="project" value="InterPro"/>
</dbReference>
<evidence type="ECO:0000313" key="8">
    <source>
        <dbReference type="EMBL" id="GAP87620.1"/>
    </source>
</evidence>
<protein>
    <recommendedName>
        <fullName evidence="3">L-serine ammonia-lyase</fullName>
        <ecNumber evidence="3">4.3.1.17</ecNumber>
    </recommendedName>
</protein>
<dbReference type="Gene3D" id="3.40.50.1100">
    <property type="match status" value="2"/>
</dbReference>
<dbReference type="PANTHER" id="PTHR48078">
    <property type="entry name" value="THREONINE DEHYDRATASE, MITOCHONDRIAL-RELATED"/>
    <property type="match status" value="1"/>
</dbReference>
<comment type="catalytic activity">
    <reaction evidence="6">
        <text>L-serine = pyruvate + NH4(+)</text>
        <dbReference type="Rhea" id="RHEA:19169"/>
        <dbReference type="ChEBI" id="CHEBI:15361"/>
        <dbReference type="ChEBI" id="CHEBI:28938"/>
        <dbReference type="ChEBI" id="CHEBI:33384"/>
        <dbReference type="EC" id="4.3.1.17"/>
    </reaction>
</comment>
<dbReference type="Pfam" id="PF00291">
    <property type="entry name" value="PALP"/>
    <property type="match status" value="1"/>
</dbReference>
<sequence length="397" mass="41266">MGSLVPDLPELHRETPCIPSPELSRVAGCNIYLKLENLQPSGSFKSRGIGALMGRALLTSSTGRAHFYCSSGGNAGLACAEAARTLRQPCDVFVWCSTPDHVLDKLAALGATPHRVGNGWPEADAYCRAAMAANPDGVYVPPFDHPLIWEGNATLVNELAALEAKGFFGGGGIDAIVCNVGGGGLLNGVMEGIERNYGAFPPSPPYESDDAISHHRPAVLALETSGADSMAASIRAGEHTTIPLVTSIASSLGAPRVAEQTYRWIEACKATTFTYTSNTVISRPVAAKPVDGIAVAAGGLKNTTTRLVSAVVPDADAVSACVRFLEDTRLLVEVACGATLAGAYSGSGSASGPLLRTALSPDADDERWACTNVVLVVCGGSNISMEMLAKYRVQYGV</sequence>
<dbReference type="EMBL" id="DF977454">
    <property type="protein sequence ID" value="GAP87620.1"/>
    <property type="molecule type" value="Genomic_DNA"/>
</dbReference>
<feature type="domain" description="Tryptophan synthase beta chain-like PALP" evidence="7">
    <location>
        <begin position="11"/>
        <end position="280"/>
    </location>
</feature>
<dbReference type="AlphaFoldDB" id="A0A1W2THN3"/>
<evidence type="ECO:0000256" key="1">
    <source>
        <dbReference type="ARBA" id="ARBA00001933"/>
    </source>
</evidence>
<proteinExistence type="inferred from homology"/>
<dbReference type="GO" id="GO:0006567">
    <property type="term" value="P:L-threonine catabolic process"/>
    <property type="evidence" value="ECO:0007669"/>
    <property type="project" value="TreeGrafter"/>
</dbReference>
<dbReference type="Proteomes" id="UP000054516">
    <property type="component" value="Unassembled WGS sequence"/>
</dbReference>
<evidence type="ECO:0000256" key="3">
    <source>
        <dbReference type="ARBA" id="ARBA00012093"/>
    </source>
</evidence>
<accession>A0A1W2THN3</accession>
<keyword evidence="4" id="KW-0663">Pyridoxal phosphate</keyword>
<dbReference type="GO" id="GO:0003941">
    <property type="term" value="F:L-serine ammonia-lyase activity"/>
    <property type="evidence" value="ECO:0007669"/>
    <property type="project" value="UniProtKB-EC"/>
</dbReference>
<evidence type="ECO:0000313" key="9">
    <source>
        <dbReference type="Proteomes" id="UP000054516"/>
    </source>
</evidence>
<reference evidence="8" key="1">
    <citation type="submission" date="2016-03" db="EMBL/GenBank/DDBJ databases">
        <title>Draft genome sequence of Rosellinia necatrix.</title>
        <authorList>
            <person name="Kanematsu S."/>
        </authorList>
    </citation>
    <scope>NUCLEOTIDE SEQUENCE [LARGE SCALE GENOMIC DNA]</scope>
    <source>
        <strain evidence="8">W97</strain>
    </source>
</reference>
<comment type="similarity">
    <text evidence="2">Belongs to the serine/threonine dehydratase family.</text>
</comment>
<organism evidence="8">
    <name type="scientific">Rosellinia necatrix</name>
    <name type="common">White root-rot fungus</name>
    <dbReference type="NCBI Taxonomy" id="77044"/>
    <lineage>
        <taxon>Eukaryota</taxon>
        <taxon>Fungi</taxon>
        <taxon>Dikarya</taxon>
        <taxon>Ascomycota</taxon>
        <taxon>Pezizomycotina</taxon>
        <taxon>Sordariomycetes</taxon>
        <taxon>Xylariomycetidae</taxon>
        <taxon>Xylariales</taxon>
        <taxon>Xylariaceae</taxon>
        <taxon>Rosellinia</taxon>
    </lineage>
</organism>
<dbReference type="InterPro" id="IPR050147">
    <property type="entry name" value="Ser/Thr_Dehydratase"/>
</dbReference>
<dbReference type="OrthoDB" id="7773036at2759"/>
<dbReference type="SUPFAM" id="SSF53686">
    <property type="entry name" value="Tryptophan synthase beta subunit-like PLP-dependent enzymes"/>
    <property type="match status" value="1"/>
</dbReference>
<comment type="cofactor">
    <cofactor evidence="1">
        <name>pyridoxal 5'-phosphate</name>
        <dbReference type="ChEBI" id="CHEBI:597326"/>
    </cofactor>
</comment>
<name>A0A1W2THN3_ROSNE</name>
<dbReference type="GO" id="GO:0009097">
    <property type="term" value="P:isoleucine biosynthetic process"/>
    <property type="evidence" value="ECO:0007669"/>
    <property type="project" value="TreeGrafter"/>
</dbReference>
<gene>
    <name evidence="8" type="ORF">SAMD00023353_0900970</name>
</gene>
<evidence type="ECO:0000259" key="7">
    <source>
        <dbReference type="Pfam" id="PF00291"/>
    </source>
</evidence>
<dbReference type="OMA" id="AEQGCEH"/>
<dbReference type="GO" id="GO:0004794">
    <property type="term" value="F:threonine deaminase activity"/>
    <property type="evidence" value="ECO:0007669"/>
    <property type="project" value="TreeGrafter"/>
</dbReference>
<keyword evidence="5" id="KW-0456">Lyase</keyword>
<dbReference type="PANTHER" id="PTHR48078:SF2">
    <property type="entry name" value="CATABOLIC L-SERINE_THREONINE DEHYDRATASE"/>
    <property type="match status" value="1"/>
</dbReference>
<dbReference type="InterPro" id="IPR036052">
    <property type="entry name" value="TrpB-like_PALP_sf"/>
</dbReference>
<dbReference type="PROSITE" id="PS00165">
    <property type="entry name" value="DEHYDRATASE_SER_THR"/>
    <property type="match status" value="1"/>
</dbReference>